<evidence type="ECO:0000313" key="3">
    <source>
        <dbReference type="Proteomes" id="UP001187315"/>
    </source>
</evidence>
<gene>
    <name evidence="2" type="ORF">Q7C36_014371</name>
</gene>
<organism evidence="2 3">
    <name type="scientific">Tachysurus vachellii</name>
    <name type="common">Darkbarbel catfish</name>
    <name type="synonym">Pelteobagrus vachellii</name>
    <dbReference type="NCBI Taxonomy" id="175792"/>
    <lineage>
        <taxon>Eukaryota</taxon>
        <taxon>Metazoa</taxon>
        <taxon>Chordata</taxon>
        <taxon>Craniata</taxon>
        <taxon>Vertebrata</taxon>
        <taxon>Euteleostomi</taxon>
        <taxon>Actinopterygii</taxon>
        <taxon>Neopterygii</taxon>
        <taxon>Teleostei</taxon>
        <taxon>Ostariophysi</taxon>
        <taxon>Siluriformes</taxon>
        <taxon>Bagridae</taxon>
        <taxon>Tachysurus</taxon>
    </lineage>
</organism>
<sequence length="139" mass="14476">MNGSDEVNGNSTENTNPIQIPSGSGQDWVMQMWTVKADTPRTHREANALHALRCCSGAAELLTRAPTPITPITAKTPGHAAASASQIDADAPGDGDACQIAVSAFLRRFSSLCKPTLQATSPARSANVPKSSSWASVDS</sequence>
<feature type="region of interest" description="Disordered" evidence="1">
    <location>
        <begin position="120"/>
        <end position="139"/>
    </location>
</feature>
<dbReference type="AlphaFoldDB" id="A0AA88SG56"/>
<dbReference type="EMBL" id="JAVHJS010000014">
    <property type="protein sequence ID" value="KAK2836502.1"/>
    <property type="molecule type" value="Genomic_DNA"/>
</dbReference>
<keyword evidence="3" id="KW-1185">Reference proteome</keyword>
<dbReference type="Proteomes" id="UP001187315">
    <property type="component" value="Unassembled WGS sequence"/>
</dbReference>
<reference evidence="2" key="1">
    <citation type="submission" date="2023-08" db="EMBL/GenBank/DDBJ databases">
        <title>Pelteobagrus vachellii genome.</title>
        <authorList>
            <person name="Liu H."/>
        </authorList>
    </citation>
    <scope>NUCLEOTIDE SEQUENCE</scope>
    <source>
        <strain evidence="2">PRFRI_2022a</strain>
        <tissue evidence="2">Muscle</tissue>
    </source>
</reference>
<proteinExistence type="predicted"/>
<accession>A0AA88SG56</accession>
<feature type="region of interest" description="Disordered" evidence="1">
    <location>
        <begin position="1"/>
        <end position="25"/>
    </location>
</feature>
<protein>
    <submittedName>
        <fullName evidence="2">Uncharacterized protein</fullName>
    </submittedName>
</protein>
<evidence type="ECO:0000313" key="2">
    <source>
        <dbReference type="EMBL" id="KAK2836502.1"/>
    </source>
</evidence>
<evidence type="ECO:0000256" key="1">
    <source>
        <dbReference type="SAM" id="MobiDB-lite"/>
    </source>
</evidence>
<name>A0AA88SG56_TACVA</name>
<comment type="caution">
    <text evidence="2">The sequence shown here is derived from an EMBL/GenBank/DDBJ whole genome shotgun (WGS) entry which is preliminary data.</text>
</comment>